<dbReference type="PANTHER" id="PTHR30466:SF11">
    <property type="entry name" value="FLAVIN-DEPENDENT MONOOXYGENASE, REDUCTASE SUBUNIT HSAB"/>
    <property type="match status" value="1"/>
</dbReference>
<dbReference type="InterPro" id="IPR002563">
    <property type="entry name" value="Flavin_Rdtase-like_dom"/>
</dbReference>
<dbReference type="InterPro" id="IPR050268">
    <property type="entry name" value="NADH-dep_flavin_reductase"/>
</dbReference>
<evidence type="ECO:0000256" key="1">
    <source>
        <dbReference type="ARBA" id="ARBA00008898"/>
    </source>
</evidence>
<evidence type="ECO:0000256" key="2">
    <source>
        <dbReference type="ARBA" id="ARBA00023002"/>
    </source>
</evidence>
<accession>A0ABW3FNN7</accession>
<dbReference type="EMBL" id="JBHTIW010000005">
    <property type="protein sequence ID" value="MFD0920136.1"/>
    <property type="molecule type" value="Genomic_DNA"/>
</dbReference>
<dbReference type="PANTHER" id="PTHR30466">
    <property type="entry name" value="FLAVIN REDUCTASE"/>
    <property type="match status" value="1"/>
</dbReference>
<dbReference type="RefSeq" id="WP_263247370.1">
    <property type="nucleotide sequence ID" value="NZ_BAABLT010000020.1"/>
</dbReference>
<keyword evidence="5" id="KW-1185">Reference proteome</keyword>
<dbReference type="EC" id="1.5.1.-" evidence="4"/>
<feature type="domain" description="Flavin reductase like" evidence="3">
    <location>
        <begin position="17"/>
        <end position="161"/>
    </location>
</feature>
<keyword evidence="2 4" id="KW-0560">Oxidoreductase</keyword>
<dbReference type="Pfam" id="PF01613">
    <property type="entry name" value="Flavin_Reduct"/>
    <property type="match status" value="1"/>
</dbReference>
<comment type="similarity">
    <text evidence="1">Belongs to the non-flavoprotein flavin reductase family.</text>
</comment>
<evidence type="ECO:0000313" key="5">
    <source>
        <dbReference type="Proteomes" id="UP001597018"/>
    </source>
</evidence>
<sequence length="176" mass="18759">MTLPSPTIEPRHFRDVMGHLPTGVVVVAGREPTTGNPAGLVVGTFQSLSLEPPLVSFSVATTSSSWPKIRPAGYFSASVLAHGQDHVCRALSSKHNDKFAAVDWHESLDGTPQISGAHAWIDCKTAQELEGGDHVIVIAEVRRLQAGGGEPLVFHRGRLGGYRELGVLNPPPSTTK</sequence>
<reference evidence="5" key="1">
    <citation type="journal article" date="2019" name="Int. J. Syst. Evol. Microbiol.">
        <title>The Global Catalogue of Microorganisms (GCM) 10K type strain sequencing project: providing services to taxonomists for standard genome sequencing and annotation.</title>
        <authorList>
            <consortium name="The Broad Institute Genomics Platform"/>
            <consortium name="The Broad Institute Genome Sequencing Center for Infectious Disease"/>
            <person name="Wu L."/>
            <person name="Ma J."/>
        </authorList>
    </citation>
    <scope>NUCLEOTIDE SEQUENCE [LARGE SCALE GENOMIC DNA]</scope>
    <source>
        <strain evidence="5">CCUG 56401</strain>
    </source>
</reference>
<evidence type="ECO:0000259" key="3">
    <source>
        <dbReference type="SMART" id="SM00903"/>
    </source>
</evidence>
<evidence type="ECO:0000313" key="4">
    <source>
        <dbReference type="EMBL" id="MFD0920136.1"/>
    </source>
</evidence>
<name>A0ABW3FNN7_9PSEU</name>
<protein>
    <submittedName>
        <fullName evidence="4">Flavin reductase family protein</fullName>
        <ecNumber evidence="4">1.5.1.-</ecNumber>
    </submittedName>
</protein>
<dbReference type="Gene3D" id="2.30.110.10">
    <property type="entry name" value="Electron Transport, Fmn-binding Protein, Chain A"/>
    <property type="match status" value="1"/>
</dbReference>
<dbReference type="SMART" id="SM00903">
    <property type="entry name" value="Flavin_Reduct"/>
    <property type="match status" value="1"/>
</dbReference>
<dbReference type="SUPFAM" id="SSF50475">
    <property type="entry name" value="FMN-binding split barrel"/>
    <property type="match status" value="1"/>
</dbReference>
<dbReference type="InterPro" id="IPR012349">
    <property type="entry name" value="Split_barrel_FMN-bd"/>
</dbReference>
<proteinExistence type="inferred from homology"/>
<dbReference type="GO" id="GO:0016491">
    <property type="term" value="F:oxidoreductase activity"/>
    <property type="evidence" value="ECO:0007669"/>
    <property type="project" value="UniProtKB-KW"/>
</dbReference>
<gene>
    <name evidence="4" type="ORF">ACFQ16_10320</name>
</gene>
<dbReference type="Proteomes" id="UP001597018">
    <property type="component" value="Unassembled WGS sequence"/>
</dbReference>
<comment type="caution">
    <text evidence="4">The sequence shown here is derived from an EMBL/GenBank/DDBJ whole genome shotgun (WGS) entry which is preliminary data.</text>
</comment>
<organism evidence="4 5">
    <name type="scientific">Saccharopolyspora rosea</name>
    <dbReference type="NCBI Taxonomy" id="524884"/>
    <lineage>
        <taxon>Bacteria</taxon>
        <taxon>Bacillati</taxon>
        <taxon>Actinomycetota</taxon>
        <taxon>Actinomycetes</taxon>
        <taxon>Pseudonocardiales</taxon>
        <taxon>Pseudonocardiaceae</taxon>
        <taxon>Saccharopolyspora</taxon>
    </lineage>
</organism>